<proteinExistence type="predicted"/>
<dbReference type="Proteomes" id="UP000094112">
    <property type="component" value="Unassembled WGS sequence"/>
</dbReference>
<dbReference type="OrthoDB" id="3980841at2759"/>
<keyword evidence="4" id="KW-1185">Reference proteome</keyword>
<dbReference type="STRING" id="683960.A0A1E3NX92"/>
<evidence type="ECO:0000313" key="3">
    <source>
        <dbReference type="EMBL" id="ODQ57590.1"/>
    </source>
</evidence>
<accession>A0A1E3NX92</accession>
<feature type="compositionally biased region" description="Basic and acidic residues" evidence="1">
    <location>
        <begin position="25"/>
        <end position="43"/>
    </location>
</feature>
<evidence type="ECO:0000256" key="1">
    <source>
        <dbReference type="SAM" id="MobiDB-lite"/>
    </source>
</evidence>
<dbReference type="EMBL" id="KV454213">
    <property type="protein sequence ID" value="ODQ57590.1"/>
    <property type="molecule type" value="Genomic_DNA"/>
</dbReference>
<feature type="domain" description="Wbp11/ELF5/Saf1 N-terminal" evidence="2">
    <location>
        <begin position="18"/>
        <end position="85"/>
    </location>
</feature>
<dbReference type="Pfam" id="PF12622">
    <property type="entry name" value="NpwBP"/>
    <property type="match status" value="1"/>
</dbReference>
<name>A0A1E3NX92_WICAA</name>
<dbReference type="GO" id="GO:0006396">
    <property type="term" value="P:RNA processing"/>
    <property type="evidence" value="ECO:0007669"/>
    <property type="project" value="InterPro"/>
</dbReference>
<dbReference type="GeneID" id="30197738"/>
<dbReference type="Pfam" id="PF09429">
    <property type="entry name" value="Wbp11"/>
    <property type="match status" value="1"/>
</dbReference>
<reference evidence="3 4" key="1">
    <citation type="journal article" date="2016" name="Proc. Natl. Acad. Sci. U.S.A.">
        <title>Comparative genomics of biotechnologically important yeasts.</title>
        <authorList>
            <person name="Riley R."/>
            <person name="Haridas S."/>
            <person name="Wolfe K.H."/>
            <person name="Lopes M.R."/>
            <person name="Hittinger C.T."/>
            <person name="Goeker M."/>
            <person name="Salamov A.A."/>
            <person name="Wisecaver J.H."/>
            <person name="Long T.M."/>
            <person name="Calvey C.H."/>
            <person name="Aerts A.L."/>
            <person name="Barry K.W."/>
            <person name="Choi C."/>
            <person name="Clum A."/>
            <person name="Coughlan A.Y."/>
            <person name="Deshpande S."/>
            <person name="Douglass A.P."/>
            <person name="Hanson S.J."/>
            <person name="Klenk H.-P."/>
            <person name="LaButti K.M."/>
            <person name="Lapidus A."/>
            <person name="Lindquist E.A."/>
            <person name="Lipzen A.M."/>
            <person name="Meier-Kolthoff J.P."/>
            <person name="Ohm R.A."/>
            <person name="Otillar R.P."/>
            <person name="Pangilinan J.L."/>
            <person name="Peng Y."/>
            <person name="Rokas A."/>
            <person name="Rosa C.A."/>
            <person name="Scheuner C."/>
            <person name="Sibirny A.A."/>
            <person name="Slot J.C."/>
            <person name="Stielow J.B."/>
            <person name="Sun H."/>
            <person name="Kurtzman C.P."/>
            <person name="Blackwell M."/>
            <person name="Grigoriev I.V."/>
            <person name="Jeffries T.W."/>
        </authorList>
    </citation>
    <scope>NUCLEOTIDE SEQUENCE [LARGE SCALE GENOMIC DNA]</scope>
    <source>
        <strain evidence="4">ATCC 58044 / CBS 1984 / NCYC 433 / NRRL Y-366-8</strain>
    </source>
</reference>
<evidence type="ECO:0000259" key="2">
    <source>
        <dbReference type="Pfam" id="PF09429"/>
    </source>
</evidence>
<dbReference type="InterPro" id="IPR019007">
    <property type="entry name" value="Wbp11/ELF5/Saf1_N"/>
</dbReference>
<dbReference type="AlphaFoldDB" id="A0A1E3NX92"/>
<dbReference type="RefSeq" id="XP_019036797.1">
    <property type="nucleotide sequence ID" value="XM_019180492.1"/>
</dbReference>
<gene>
    <name evidence="3" type="ORF">WICANDRAFT_107082</name>
</gene>
<protein>
    <recommendedName>
        <fullName evidence="2">Wbp11/ELF5/Saf1 N-terminal domain-containing protein</fullName>
    </recommendedName>
</protein>
<feature type="region of interest" description="Disordered" evidence="1">
    <location>
        <begin position="20"/>
        <end position="43"/>
    </location>
</feature>
<organism evidence="3 4">
    <name type="scientific">Wickerhamomyces anomalus (strain ATCC 58044 / CBS 1984 / NCYC 433 / NRRL Y-366-8)</name>
    <name type="common">Yeast</name>
    <name type="synonym">Hansenula anomala</name>
    <dbReference type="NCBI Taxonomy" id="683960"/>
    <lineage>
        <taxon>Eukaryota</taxon>
        <taxon>Fungi</taxon>
        <taxon>Dikarya</taxon>
        <taxon>Ascomycota</taxon>
        <taxon>Saccharomycotina</taxon>
        <taxon>Saccharomycetes</taxon>
        <taxon>Phaffomycetales</taxon>
        <taxon>Wickerhamomycetaceae</taxon>
        <taxon>Wickerhamomyces</taxon>
    </lineage>
</organism>
<feature type="region of interest" description="Disordered" evidence="1">
    <location>
        <begin position="192"/>
        <end position="234"/>
    </location>
</feature>
<feature type="compositionally biased region" description="Acidic residues" evidence="1">
    <location>
        <begin position="203"/>
        <end position="223"/>
    </location>
</feature>
<sequence>MAKNNNLSIVEQEIFSGRKKKAKELKKAKEQRSKEKLERLSQVDPKRLKKRIADLEGKKSRNNGRLLINEQRQLDSLLKDLEYINRKNLVKEDEPEPEHKESKPIELGLKSIFWDPEWNPLGIAPKGLQNVTYPLKTPFEHEIDPQVETIPIPNSPPPRFFKIQQAQSTYESAPEVKLLSAASTKFIPSTIRNKTVKIQKETEDNEDDDDENEMKEYASEEEEYLRKRKADELE</sequence>
<evidence type="ECO:0000313" key="4">
    <source>
        <dbReference type="Proteomes" id="UP000094112"/>
    </source>
</evidence>